<feature type="domain" description="HTH hxlR-type" evidence="4">
    <location>
        <begin position="10"/>
        <end position="108"/>
    </location>
</feature>
<dbReference type="PANTHER" id="PTHR33204:SF39">
    <property type="entry name" value="TRANSCRIPTIONAL REGULATORY PROTEIN"/>
    <property type="match status" value="1"/>
</dbReference>
<proteinExistence type="predicted"/>
<name>A0ABN1P7I3_9ACTN</name>
<accession>A0ABN1P7I3</accession>
<dbReference type="PROSITE" id="PS51118">
    <property type="entry name" value="HTH_HXLR"/>
    <property type="match status" value="1"/>
</dbReference>
<dbReference type="Proteomes" id="UP001501578">
    <property type="component" value="Unassembled WGS sequence"/>
</dbReference>
<dbReference type="InterPro" id="IPR036390">
    <property type="entry name" value="WH_DNA-bd_sf"/>
</dbReference>
<dbReference type="InterPro" id="IPR002577">
    <property type="entry name" value="HTH_HxlR"/>
</dbReference>
<dbReference type="InterPro" id="IPR036388">
    <property type="entry name" value="WH-like_DNA-bd_sf"/>
</dbReference>
<evidence type="ECO:0000313" key="5">
    <source>
        <dbReference type="EMBL" id="GAA0924061.1"/>
    </source>
</evidence>
<comment type="caution">
    <text evidence="5">The sequence shown here is derived from an EMBL/GenBank/DDBJ whole genome shotgun (WGS) entry which is preliminary data.</text>
</comment>
<evidence type="ECO:0000256" key="3">
    <source>
        <dbReference type="ARBA" id="ARBA00023163"/>
    </source>
</evidence>
<keyword evidence="2" id="KW-0238">DNA-binding</keyword>
<dbReference type="Gene3D" id="1.10.10.10">
    <property type="entry name" value="Winged helix-like DNA-binding domain superfamily/Winged helix DNA-binding domain"/>
    <property type="match status" value="1"/>
</dbReference>
<evidence type="ECO:0000256" key="1">
    <source>
        <dbReference type="ARBA" id="ARBA00023015"/>
    </source>
</evidence>
<evidence type="ECO:0000313" key="6">
    <source>
        <dbReference type="Proteomes" id="UP001501578"/>
    </source>
</evidence>
<keyword evidence="1" id="KW-0805">Transcription regulation</keyword>
<dbReference type="RefSeq" id="WP_343949902.1">
    <property type="nucleotide sequence ID" value="NZ_BAAAHQ010000010.1"/>
</dbReference>
<dbReference type="PANTHER" id="PTHR33204">
    <property type="entry name" value="TRANSCRIPTIONAL REGULATOR, MARR FAMILY"/>
    <property type="match status" value="1"/>
</dbReference>
<dbReference type="Pfam" id="PF01638">
    <property type="entry name" value="HxlR"/>
    <property type="match status" value="1"/>
</dbReference>
<dbReference type="EMBL" id="BAAAHQ010000010">
    <property type="protein sequence ID" value="GAA0924061.1"/>
    <property type="molecule type" value="Genomic_DNA"/>
</dbReference>
<gene>
    <name evidence="5" type="ORF">GCM10009560_24380</name>
</gene>
<evidence type="ECO:0000256" key="2">
    <source>
        <dbReference type="ARBA" id="ARBA00023125"/>
    </source>
</evidence>
<sequence>MSLTNTEVTCDIREMLDRIGDKWSVLVIVELAGGTLRFRQLQRSVPGISQRMLTLTLRRLERDGLVGRTVYPTVPARVDYELTDTGRSLTRLLRGLADWAAEHRDTVVASRVRWDAAEQAR</sequence>
<evidence type="ECO:0000259" key="4">
    <source>
        <dbReference type="PROSITE" id="PS51118"/>
    </source>
</evidence>
<reference evidence="5 6" key="1">
    <citation type="journal article" date="2019" name="Int. J. Syst. Evol. Microbiol.">
        <title>The Global Catalogue of Microorganisms (GCM) 10K type strain sequencing project: providing services to taxonomists for standard genome sequencing and annotation.</title>
        <authorList>
            <consortium name="The Broad Institute Genomics Platform"/>
            <consortium name="The Broad Institute Genome Sequencing Center for Infectious Disease"/>
            <person name="Wu L."/>
            <person name="Ma J."/>
        </authorList>
    </citation>
    <scope>NUCLEOTIDE SEQUENCE [LARGE SCALE GENOMIC DNA]</scope>
    <source>
        <strain evidence="5 6">JCM 11136</strain>
    </source>
</reference>
<organism evidence="5 6">
    <name type="scientific">Nonomuraea longicatena</name>
    <dbReference type="NCBI Taxonomy" id="83682"/>
    <lineage>
        <taxon>Bacteria</taxon>
        <taxon>Bacillati</taxon>
        <taxon>Actinomycetota</taxon>
        <taxon>Actinomycetes</taxon>
        <taxon>Streptosporangiales</taxon>
        <taxon>Streptosporangiaceae</taxon>
        <taxon>Nonomuraea</taxon>
    </lineage>
</organism>
<protein>
    <submittedName>
        <fullName evidence="5">Helix-turn-helix domain-containing protein</fullName>
    </submittedName>
</protein>
<keyword evidence="6" id="KW-1185">Reference proteome</keyword>
<dbReference type="SUPFAM" id="SSF46785">
    <property type="entry name" value="Winged helix' DNA-binding domain"/>
    <property type="match status" value="1"/>
</dbReference>
<keyword evidence="3" id="KW-0804">Transcription</keyword>